<dbReference type="PROSITE" id="PS51318">
    <property type="entry name" value="TAT"/>
    <property type="match status" value="1"/>
</dbReference>
<accession>A0A7G6WRV5</accession>
<dbReference type="RefSeq" id="WP_185445353.1">
    <property type="nucleotide sequence ID" value="NZ_CP043661.1"/>
</dbReference>
<dbReference type="KEGG" id="kqi:F1D05_00910"/>
<protein>
    <submittedName>
        <fullName evidence="1">Uncharacterized protein</fullName>
    </submittedName>
</protein>
<dbReference type="InterPro" id="IPR006311">
    <property type="entry name" value="TAT_signal"/>
</dbReference>
<keyword evidence="2" id="KW-1185">Reference proteome</keyword>
<reference evidence="2" key="1">
    <citation type="submission" date="2019-09" db="EMBL/GenBank/DDBJ databases">
        <title>Antimicrobial potential of Antarctic Bacteria.</title>
        <authorList>
            <person name="Benaud N."/>
            <person name="Edwards R.J."/>
            <person name="Ferrari B.C."/>
        </authorList>
    </citation>
    <scope>NUCLEOTIDE SEQUENCE [LARGE SCALE GENOMIC DNA]</scope>
    <source>
        <strain evidence="2">SPB151</strain>
    </source>
</reference>
<reference evidence="1 2" key="2">
    <citation type="journal article" date="2020" name="Microbiol. Resour. Announc.">
        <title>Antarctic desert soil bacteria exhibit high novel natural product potential, evaluated through long-read genome sequencing and comparative genomics.</title>
        <authorList>
            <person name="Benaud N."/>
            <person name="Edwards R.J."/>
            <person name="Amos T.G."/>
            <person name="D'Agostino P.M."/>
            <person name="Gutierrez-Chavez C."/>
            <person name="Montgomery K."/>
            <person name="Nicetic I."/>
            <person name="Ferrari B.C."/>
        </authorList>
    </citation>
    <scope>NUCLEOTIDE SEQUENCE [LARGE SCALE GENOMIC DNA]</scope>
    <source>
        <strain evidence="1 2">SPB151</strain>
    </source>
</reference>
<organism evidence="1 2">
    <name type="scientific">Kribbella qitaiheensis</name>
    <dbReference type="NCBI Taxonomy" id="1544730"/>
    <lineage>
        <taxon>Bacteria</taxon>
        <taxon>Bacillati</taxon>
        <taxon>Actinomycetota</taxon>
        <taxon>Actinomycetes</taxon>
        <taxon>Propionibacteriales</taxon>
        <taxon>Kribbellaceae</taxon>
        <taxon>Kribbella</taxon>
    </lineage>
</organism>
<evidence type="ECO:0000313" key="1">
    <source>
        <dbReference type="EMBL" id="QNE16720.1"/>
    </source>
</evidence>
<name>A0A7G6WRV5_9ACTN</name>
<evidence type="ECO:0000313" key="2">
    <source>
        <dbReference type="Proteomes" id="UP000515563"/>
    </source>
</evidence>
<dbReference type="Gene3D" id="3.20.20.80">
    <property type="entry name" value="Glycosidases"/>
    <property type="match status" value="2"/>
</dbReference>
<dbReference type="EMBL" id="CP043661">
    <property type="protein sequence ID" value="QNE16720.1"/>
    <property type="molecule type" value="Genomic_DNA"/>
</dbReference>
<dbReference type="AlphaFoldDB" id="A0A7G6WRV5"/>
<dbReference type="Proteomes" id="UP000515563">
    <property type="component" value="Chromosome"/>
</dbReference>
<gene>
    <name evidence="1" type="ORF">F1D05_00910</name>
</gene>
<proteinExistence type="predicted"/>
<sequence length="668" mass="72033">MTHHERPTVTAVGGGVGRRSVLLGSAAAAGGLALGSTGIAAATPLSAGSNPYAARPRITGPVSLDARKKTLIGIGYETWFMPKVATWNTAEAIPVLGRYRSDDVKVIRQHAEWISGAGFDFILIDWSNNLSDNNWTNGVARQIIDATDAVFAQYVRLPRHPKIALLIGTDSGGAVDTEHFREQLREIRAKYLGNPQYRALLQEFRGKPLLSVYRGPNGAPPPTWDDSDFTLRYMTALHEVVGDPGGQWSWIDRAPMISGTSTAVSQFGSGVVTGGQPKNGGATPPLKTGETVGQSFTFSGSSLTKLSVLLATYGSATSGITMTLYSGTPDGALEKIAGRTFTDFADNSWQDLVIEGAPAGQYYLELSDPAGTPAWWFDSGDSLPDVGGSQYLNRVKQSAGRLMTFTFYGTADGPGGLNGWQVGPGWTLSPNSQSGLKAPEGAYPTTRGATKPGVLSSPPFEVSGTFIHFFAAGIDQPDNSGRSNYFLLKDATTGQVLRREHTPNTADYFVPISWDVRELLGRKVVFTADNRNATGTGWMAVCNISQQVAEFSVAAMAMASAETTPGLADWSTYSAKPRMSGATLVWYLQDIFAFQPEVMLIQQWNEFVHNDQYDVARSNDIEPTRMSGRDGPDSDGWGTYYLDLVGELIKQYRGGARIPAVRLDTRYP</sequence>